<protein>
    <recommendedName>
        <fullName evidence="4">3-oxoacyl-ACP reductase</fullName>
    </recommendedName>
</protein>
<dbReference type="GO" id="GO:0016616">
    <property type="term" value="F:oxidoreductase activity, acting on the CH-OH group of donors, NAD or NADP as acceptor"/>
    <property type="evidence" value="ECO:0007669"/>
    <property type="project" value="TreeGrafter"/>
</dbReference>
<dbReference type="PANTHER" id="PTHR42760">
    <property type="entry name" value="SHORT-CHAIN DEHYDROGENASES/REDUCTASES FAMILY MEMBER"/>
    <property type="match status" value="1"/>
</dbReference>
<evidence type="ECO:0000313" key="2">
    <source>
        <dbReference type="EMBL" id="OGG46844.1"/>
    </source>
</evidence>
<dbReference type="PRINTS" id="PR00080">
    <property type="entry name" value="SDRFAMILY"/>
</dbReference>
<dbReference type="Gene3D" id="3.40.50.720">
    <property type="entry name" value="NAD(P)-binding Rossmann-like Domain"/>
    <property type="match status" value="1"/>
</dbReference>
<dbReference type="FunFam" id="3.40.50.720:FF:000084">
    <property type="entry name" value="Short-chain dehydrogenase reductase"/>
    <property type="match status" value="1"/>
</dbReference>
<dbReference type="PRINTS" id="PR00081">
    <property type="entry name" value="GDHRDH"/>
</dbReference>
<evidence type="ECO:0000256" key="1">
    <source>
        <dbReference type="ARBA" id="ARBA00006484"/>
    </source>
</evidence>
<proteinExistence type="inferred from homology"/>
<dbReference type="InterPro" id="IPR002347">
    <property type="entry name" value="SDR_fam"/>
</dbReference>
<dbReference type="EMBL" id="MFKF01000283">
    <property type="protein sequence ID" value="OGG46844.1"/>
    <property type="molecule type" value="Genomic_DNA"/>
</dbReference>
<dbReference type="AlphaFoldDB" id="A0A1F6CCD2"/>
<gene>
    <name evidence="2" type="ORF">A3F84_03385</name>
</gene>
<reference evidence="2 3" key="1">
    <citation type="journal article" date="2016" name="Nat. Commun.">
        <title>Thousands of microbial genomes shed light on interconnected biogeochemical processes in an aquifer system.</title>
        <authorList>
            <person name="Anantharaman K."/>
            <person name="Brown C.T."/>
            <person name="Hug L.A."/>
            <person name="Sharon I."/>
            <person name="Castelle C.J."/>
            <person name="Probst A.J."/>
            <person name="Thomas B.C."/>
            <person name="Singh A."/>
            <person name="Wilkins M.J."/>
            <person name="Karaoz U."/>
            <person name="Brodie E.L."/>
            <person name="Williams K.H."/>
            <person name="Hubbard S.S."/>
            <person name="Banfield J.F."/>
        </authorList>
    </citation>
    <scope>NUCLEOTIDE SEQUENCE [LARGE SCALE GENOMIC DNA]</scope>
    <source>
        <strain evidence="3">RIFCSPLOWO2_12_FULL_64_10</strain>
    </source>
</reference>
<dbReference type="Proteomes" id="UP000178606">
    <property type="component" value="Unassembled WGS sequence"/>
</dbReference>
<accession>A0A1F6CCD2</accession>
<dbReference type="Pfam" id="PF13561">
    <property type="entry name" value="adh_short_C2"/>
    <property type="match status" value="1"/>
</dbReference>
<comment type="similarity">
    <text evidence="1">Belongs to the short-chain dehydrogenases/reductases (SDR) family.</text>
</comment>
<dbReference type="PANTHER" id="PTHR42760:SF78">
    <property type="entry name" value="3-OXOACYL-[ACYL-CARRIER-PROTEIN] REDUCTASE [NADH]"/>
    <property type="match status" value="1"/>
</dbReference>
<name>A0A1F6CCD2_HANXR</name>
<evidence type="ECO:0000313" key="3">
    <source>
        <dbReference type="Proteomes" id="UP000178606"/>
    </source>
</evidence>
<organism evidence="2 3">
    <name type="scientific">Handelsmanbacteria sp. (strain RIFCSPLOWO2_12_FULL_64_10)</name>
    <dbReference type="NCBI Taxonomy" id="1817868"/>
    <lineage>
        <taxon>Bacteria</taxon>
        <taxon>Candidatus Handelsmaniibacteriota</taxon>
    </lineage>
</organism>
<evidence type="ECO:0008006" key="4">
    <source>
        <dbReference type="Google" id="ProtNLM"/>
    </source>
</evidence>
<dbReference type="InterPro" id="IPR036291">
    <property type="entry name" value="NAD(P)-bd_dom_sf"/>
</dbReference>
<sequence length="267" mass="28033">MLSGKVAWVTASARGLGRAIAERLARCGAAVAIHSRSDRTAAEFGEAPSTTHVAGEIRKTGVPVTTVFADLSDPEQVRAAVQKIEADLGPIHILVNNAGGDIAAAGGKPKNNDALGISPEDLRAVLDRNLMTTIHCCRAVVPVMITRRSGRVVNIGTVNAFQAEAEQTIYATAKAAQTHYTRCLADQVRGHNITVNMVAPGGSLSGRFIATGQARPELLKAMDQPTLIRYATPDEIACAVQFFASPLSDFVSGQILRVDGGAQLSPA</sequence>
<comment type="caution">
    <text evidence="2">The sequence shown here is derived from an EMBL/GenBank/DDBJ whole genome shotgun (WGS) entry which is preliminary data.</text>
</comment>
<dbReference type="SUPFAM" id="SSF51735">
    <property type="entry name" value="NAD(P)-binding Rossmann-fold domains"/>
    <property type="match status" value="1"/>
</dbReference>